<dbReference type="GO" id="GO:0004519">
    <property type="term" value="F:endonuclease activity"/>
    <property type="evidence" value="ECO:0007669"/>
    <property type="project" value="UniProtKB-KW"/>
</dbReference>
<comment type="caution">
    <text evidence="2">The sequence shown here is derived from an EMBL/GenBank/DDBJ whole genome shotgun (WGS) entry which is preliminary data.</text>
</comment>
<keyword evidence="3" id="KW-1185">Reference proteome</keyword>
<keyword evidence="2" id="KW-0378">Hydrolase</keyword>
<dbReference type="EMBL" id="WPIN01000001">
    <property type="protein sequence ID" value="MVM28598.1"/>
    <property type="molecule type" value="Genomic_DNA"/>
</dbReference>
<dbReference type="InterPro" id="IPR052892">
    <property type="entry name" value="NA-targeting_endonuclease"/>
</dbReference>
<dbReference type="SMART" id="SM00507">
    <property type="entry name" value="HNHc"/>
    <property type="match status" value="1"/>
</dbReference>
<name>A0A7K1S4T0_9BACT</name>
<dbReference type="PANTHER" id="PTHR33877:SF1">
    <property type="entry name" value="TYPE IV METHYL-DIRECTED RESTRICTION ENZYME ECOKMCRA"/>
    <property type="match status" value="1"/>
</dbReference>
<evidence type="ECO:0000313" key="2">
    <source>
        <dbReference type="EMBL" id="MVM28598.1"/>
    </source>
</evidence>
<dbReference type="Pfam" id="PF01844">
    <property type="entry name" value="HNH"/>
    <property type="match status" value="1"/>
</dbReference>
<dbReference type="GO" id="GO:0003676">
    <property type="term" value="F:nucleic acid binding"/>
    <property type="evidence" value="ECO:0007669"/>
    <property type="project" value="InterPro"/>
</dbReference>
<dbReference type="InterPro" id="IPR002711">
    <property type="entry name" value="HNH"/>
</dbReference>
<keyword evidence="2" id="KW-0540">Nuclease</keyword>
<reference evidence="2 3" key="1">
    <citation type="submission" date="2019-12" db="EMBL/GenBank/DDBJ databases">
        <title>Spirosoma sp. HMF4905 genome sequencing and assembly.</title>
        <authorList>
            <person name="Kang H."/>
            <person name="Cha I."/>
            <person name="Kim H."/>
            <person name="Joh K."/>
        </authorList>
    </citation>
    <scope>NUCLEOTIDE SEQUENCE [LARGE SCALE GENOMIC DNA]</scope>
    <source>
        <strain evidence="2 3">HMF4905</strain>
    </source>
</reference>
<dbReference type="CDD" id="cd00085">
    <property type="entry name" value="HNHc"/>
    <property type="match status" value="1"/>
</dbReference>
<dbReference type="Proteomes" id="UP000436006">
    <property type="component" value="Unassembled WGS sequence"/>
</dbReference>
<dbReference type="AlphaFoldDB" id="A0A7K1S4T0"/>
<feature type="domain" description="HNH nuclease" evidence="1">
    <location>
        <begin position="8"/>
        <end position="63"/>
    </location>
</feature>
<keyword evidence="2" id="KW-0255">Endonuclease</keyword>
<sequence length="143" mass="16388">MSRYIPEVLRDLVAQRAKFCCEYCCLPADRSFFAFHIDHVVSMKHGGETAADNLAFACSICNLNKGSDVATFLDDNDQSVRFYNPRRDLWREHFRAELTGLLIAKTDIGRATIKILNLNHPDSIIERRELIRLGLLMIEQDSN</sequence>
<proteinExistence type="predicted"/>
<dbReference type="RefSeq" id="WP_157582714.1">
    <property type="nucleotide sequence ID" value="NZ_WPIN01000001.1"/>
</dbReference>
<dbReference type="Gene3D" id="1.10.30.50">
    <property type="match status" value="1"/>
</dbReference>
<gene>
    <name evidence="2" type="ORF">GO755_01045</name>
</gene>
<evidence type="ECO:0000259" key="1">
    <source>
        <dbReference type="SMART" id="SM00507"/>
    </source>
</evidence>
<dbReference type="PANTHER" id="PTHR33877">
    <property type="entry name" value="SLL1193 PROTEIN"/>
    <property type="match status" value="1"/>
</dbReference>
<protein>
    <submittedName>
        <fullName evidence="2">HNH endonuclease</fullName>
    </submittedName>
</protein>
<accession>A0A7K1S4T0</accession>
<evidence type="ECO:0000313" key="3">
    <source>
        <dbReference type="Proteomes" id="UP000436006"/>
    </source>
</evidence>
<organism evidence="2 3">
    <name type="scientific">Spirosoma arboris</name>
    <dbReference type="NCBI Taxonomy" id="2682092"/>
    <lineage>
        <taxon>Bacteria</taxon>
        <taxon>Pseudomonadati</taxon>
        <taxon>Bacteroidota</taxon>
        <taxon>Cytophagia</taxon>
        <taxon>Cytophagales</taxon>
        <taxon>Cytophagaceae</taxon>
        <taxon>Spirosoma</taxon>
    </lineage>
</organism>
<dbReference type="GO" id="GO:0008270">
    <property type="term" value="F:zinc ion binding"/>
    <property type="evidence" value="ECO:0007669"/>
    <property type="project" value="InterPro"/>
</dbReference>
<dbReference type="InterPro" id="IPR003615">
    <property type="entry name" value="HNH_nuc"/>
</dbReference>